<name>A0A133VEW8_9EURY</name>
<dbReference type="GO" id="GO:0004803">
    <property type="term" value="F:transposase activity"/>
    <property type="evidence" value="ECO:0007669"/>
    <property type="project" value="InterPro"/>
</dbReference>
<dbReference type="PANTHER" id="PTHR33252">
    <property type="entry name" value="THIRD ORF IN TRANSPOSON ISC1160"/>
    <property type="match status" value="1"/>
</dbReference>
<organism evidence="2 3">
    <name type="scientific">candidate division MSBL1 archaeon SCGC-AAA261O19</name>
    <dbReference type="NCBI Taxonomy" id="1698277"/>
    <lineage>
        <taxon>Archaea</taxon>
        <taxon>Methanobacteriati</taxon>
        <taxon>Methanobacteriota</taxon>
        <taxon>candidate division MSBL1</taxon>
    </lineage>
</organism>
<dbReference type="InterPro" id="IPR002559">
    <property type="entry name" value="Transposase_11"/>
</dbReference>
<dbReference type="InterPro" id="IPR012337">
    <property type="entry name" value="RNaseH-like_sf"/>
</dbReference>
<accession>A0A133VEW8</accession>
<dbReference type="SUPFAM" id="SSF53098">
    <property type="entry name" value="Ribonuclease H-like"/>
    <property type="match status" value="1"/>
</dbReference>
<feature type="domain" description="Transposase IS4-like" evidence="1">
    <location>
        <begin position="159"/>
        <end position="294"/>
    </location>
</feature>
<reference evidence="2 3" key="1">
    <citation type="journal article" date="2016" name="Sci. Rep.">
        <title>Metabolic traits of an uncultured archaeal lineage -MSBL1- from brine pools of the Red Sea.</title>
        <authorList>
            <person name="Mwirichia R."/>
            <person name="Alam I."/>
            <person name="Rashid M."/>
            <person name="Vinu M."/>
            <person name="Ba-Alawi W."/>
            <person name="Anthony Kamau A."/>
            <person name="Kamanda Ngugi D."/>
            <person name="Goker M."/>
            <person name="Klenk H.P."/>
            <person name="Bajic V."/>
            <person name="Stingl U."/>
        </authorList>
    </citation>
    <scope>NUCLEOTIDE SEQUENCE [LARGE SCALE GENOMIC DNA]</scope>
    <source>
        <strain evidence="2">SCGC-AAA261O19</strain>
    </source>
</reference>
<keyword evidence="3" id="KW-1185">Reference proteome</keyword>
<dbReference type="GO" id="GO:0006313">
    <property type="term" value="P:DNA transposition"/>
    <property type="evidence" value="ECO:0007669"/>
    <property type="project" value="InterPro"/>
</dbReference>
<dbReference type="GO" id="GO:0003677">
    <property type="term" value="F:DNA binding"/>
    <property type="evidence" value="ECO:0007669"/>
    <property type="project" value="InterPro"/>
</dbReference>
<evidence type="ECO:0000313" key="2">
    <source>
        <dbReference type="EMBL" id="KXB04999.1"/>
    </source>
</evidence>
<gene>
    <name evidence="2" type="ORF">AKJ48_00710</name>
</gene>
<dbReference type="EMBL" id="LHYB01000004">
    <property type="protein sequence ID" value="KXB04999.1"/>
    <property type="molecule type" value="Genomic_DNA"/>
</dbReference>
<protein>
    <recommendedName>
        <fullName evidence="1">Transposase IS4-like domain-containing protein</fullName>
    </recommendedName>
</protein>
<sequence>MKRTTRSIKKLTTKIINSIARVFNPAKNSTYRSLDLAKTLIQICKNESSAERRSKPSPDTILRRLHQTSENQFNQILEELNAELLSKLDLPKRPVIALDYTTKPYYGEEQPTLVSDPNLPGTNLGIRFANLSIVEKGKTYTLKTRQVGPFTSNERIVKEMLEYTERFVEPRIILLDRGFYSVKVIKLLKSRKQDFIMPAKRTGPVKRLCKKFKEGEISPMIDYTIKSSDDSARVKLVFIKRKTEKGVEIHPFISNLELEPREIARLYGWRWRIETNNRELERFSALTTSTSMKIRRLYYSLAALLYNLWIVVRGGSELSRAHQFKRILNSFLWLISAEIKREPRPPPNLA</sequence>
<comment type="caution">
    <text evidence="2">The sequence shown here is derived from an EMBL/GenBank/DDBJ whole genome shotgun (WGS) entry which is preliminary data.</text>
</comment>
<proteinExistence type="predicted"/>
<dbReference type="PANTHER" id="PTHR33252:SF2">
    <property type="entry name" value="TRANSPOSASE IS4-LIKE DOMAIN-CONTAINING PROTEIN"/>
    <property type="match status" value="1"/>
</dbReference>
<evidence type="ECO:0000313" key="3">
    <source>
        <dbReference type="Proteomes" id="UP000070076"/>
    </source>
</evidence>
<dbReference type="Pfam" id="PF01609">
    <property type="entry name" value="DDE_Tnp_1"/>
    <property type="match status" value="1"/>
</dbReference>
<dbReference type="Proteomes" id="UP000070076">
    <property type="component" value="Unassembled WGS sequence"/>
</dbReference>
<dbReference type="AlphaFoldDB" id="A0A133VEW8"/>
<evidence type="ECO:0000259" key="1">
    <source>
        <dbReference type="Pfam" id="PF01609"/>
    </source>
</evidence>